<sequence length="268" mass="29559">MSPTKANAGKKREHDEREVGPANGDKTEVDQPPAKQSKTNNNTRSSRSKSSRQASGPDKSKLDAILSAYGVLPLQDLGLDKPNEATPETILALVLHAMLTSARISHQLAYKSVKAVVDAGYHELETLKKSTWEERTVVLTEGGYTRYREKTATALGELAEFVEREYKGDLNNLLKRANSSPVKTRKLLQEIKGIGKVGVDIFFDTAQNVWPSLAPFIDPRSMETAEKCGLGKDVNAIWEAVGKDPEVLCKLASALTTLRLEKKEHEFQ</sequence>
<gene>
    <name evidence="2" type="ORF">JMJ35_002508</name>
</gene>
<dbReference type="Proteomes" id="UP001166286">
    <property type="component" value="Unassembled WGS sequence"/>
</dbReference>
<organism evidence="2 3">
    <name type="scientific">Cladonia borealis</name>
    <dbReference type="NCBI Taxonomy" id="184061"/>
    <lineage>
        <taxon>Eukaryota</taxon>
        <taxon>Fungi</taxon>
        <taxon>Dikarya</taxon>
        <taxon>Ascomycota</taxon>
        <taxon>Pezizomycotina</taxon>
        <taxon>Lecanoromycetes</taxon>
        <taxon>OSLEUM clade</taxon>
        <taxon>Lecanoromycetidae</taxon>
        <taxon>Lecanorales</taxon>
        <taxon>Lecanorineae</taxon>
        <taxon>Cladoniaceae</taxon>
        <taxon>Cladonia</taxon>
    </lineage>
</organism>
<protein>
    <recommendedName>
        <fullName evidence="4">Endonuclease III</fullName>
    </recommendedName>
</protein>
<feature type="compositionally biased region" description="Low complexity" evidence="1">
    <location>
        <begin position="35"/>
        <end position="45"/>
    </location>
</feature>
<reference evidence="2" key="1">
    <citation type="submission" date="2023-03" db="EMBL/GenBank/DDBJ databases">
        <title>Complete genome of Cladonia borealis.</title>
        <authorList>
            <person name="Park H."/>
        </authorList>
    </citation>
    <scope>NUCLEOTIDE SEQUENCE</scope>
    <source>
        <strain evidence="2">ANT050790</strain>
    </source>
</reference>
<dbReference type="GO" id="GO:0006281">
    <property type="term" value="P:DNA repair"/>
    <property type="evidence" value="ECO:0007669"/>
    <property type="project" value="InterPro"/>
</dbReference>
<evidence type="ECO:0000256" key="1">
    <source>
        <dbReference type="SAM" id="MobiDB-lite"/>
    </source>
</evidence>
<comment type="caution">
    <text evidence="2">The sequence shown here is derived from an EMBL/GenBank/DDBJ whole genome shotgun (WGS) entry which is preliminary data.</text>
</comment>
<feature type="compositionally biased region" description="Basic and acidic residues" evidence="1">
    <location>
        <begin position="10"/>
        <end position="29"/>
    </location>
</feature>
<evidence type="ECO:0000313" key="3">
    <source>
        <dbReference type="Proteomes" id="UP001166286"/>
    </source>
</evidence>
<dbReference type="SUPFAM" id="SSF48150">
    <property type="entry name" value="DNA-glycosylase"/>
    <property type="match status" value="1"/>
</dbReference>
<keyword evidence="3" id="KW-1185">Reference proteome</keyword>
<evidence type="ECO:0008006" key="4">
    <source>
        <dbReference type="Google" id="ProtNLM"/>
    </source>
</evidence>
<name>A0AA39V6W9_9LECA</name>
<accession>A0AA39V6W9</accession>
<dbReference type="AlphaFoldDB" id="A0AA39V6W9"/>
<dbReference type="InterPro" id="IPR011257">
    <property type="entry name" value="DNA_glycosylase"/>
</dbReference>
<dbReference type="EMBL" id="JAFEKC020000004">
    <property type="protein sequence ID" value="KAK0515129.1"/>
    <property type="molecule type" value="Genomic_DNA"/>
</dbReference>
<proteinExistence type="predicted"/>
<evidence type="ECO:0000313" key="2">
    <source>
        <dbReference type="EMBL" id="KAK0515129.1"/>
    </source>
</evidence>
<dbReference type="GO" id="GO:0003824">
    <property type="term" value="F:catalytic activity"/>
    <property type="evidence" value="ECO:0007669"/>
    <property type="project" value="InterPro"/>
</dbReference>
<feature type="region of interest" description="Disordered" evidence="1">
    <location>
        <begin position="1"/>
        <end position="59"/>
    </location>
</feature>